<dbReference type="EMBL" id="JANJYI010000005">
    <property type="protein sequence ID" value="KAK2648578.1"/>
    <property type="molecule type" value="Genomic_DNA"/>
</dbReference>
<organism evidence="1 2">
    <name type="scientific">Dipteronia dyeriana</name>
    <dbReference type="NCBI Taxonomy" id="168575"/>
    <lineage>
        <taxon>Eukaryota</taxon>
        <taxon>Viridiplantae</taxon>
        <taxon>Streptophyta</taxon>
        <taxon>Embryophyta</taxon>
        <taxon>Tracheophyta</taxon>
        <taxon>Spermatophyta</taxon>
        <taxon>Magnoliopsida</taxon>
        <taxon>eudicotyledons</taxon>
        <taxon>Gunneridae</taxon>
        <taxon>Pentapetalae</taxon>
        <taxon>rosids</taxon>
        <taxon>malvids</taxon>
        <taxon>Sapindales</taxon>
        <taxon>Sapindaceae</taxon>
        <taxon>Hippocastanoideae</taxon>
        <taxon>Acereae</taxon>
        <taxon>Dipteronia</taxon>
    </lineage>
</organism>
<accession>A0AAD9U6R6</accession>
<dbReference type="AlphaFoldDB" id="A0AAD9U6R6"/>
<name>A0AAD9U6R6_9ROSI</name>
<comment type="caution">
    <text evidence="1">The sequence shown here is derived from an EMBL/GenBank/DDBJ whole genome shotgun (WGS) entry which is preliminary data.</text>
</comment>
<gene>
    <name evidence="1" type="ORF">Ddye_016067</name>
</gene>
<proteinExistence type="predicted"/>
<protein>
    <submittedName>
        <fullName evidence="1">Uncharacterized protein</fullName>
    </submittedName>
</protein>
<keyword evidence="2" id="KW-1185">Reference proteome</keyword>
<evidence type="ECO:0000313" key="1">
    <source>
        <dbReference type="EMBL" id="KAK2648578.1"/>
    </source>
</evidence>
<evidence type="ECO:0000313" key="2">
    <source>
        <dbReference type="Proteomes" id="UP001280121"/>
    </source>
</evidence>
<feature type="non-terminal residue" evidence="1">
    <location>
        <position position="68"/>
    </location>
</feature>
<dbReference type="Proteomes" id="UP001280121">
    <property type="component" value="Unassembled WGS sequence"/>
</dbReference>
<sequence length="68" mass="7827">TELQRQRACLYRSQVFHVCLGNHHTNEFQDGGIPLHGRFDLSFFFLAQLGDTDSVFFSTSFSSLHFSK</sequence>
<reference evidence="1" key="1">
    <citation type="journal article" date="2023" name="Plant J.">
        <title>Genome sequences and population genomics provide insights into the demographic history, inbreeding, and mutation load of two 'living fossil' tree species of Dipteronia.</title>
        <authorList>
            <person name="Feng Y."/>
            <person name="Comes H.P."/>
            <person name="Chen J."/>
            <person name="Zhu S."/>
            <person name="Lu R."/>
            <person name="Zhang X."/>
            <person name="Li P."/>
            <person name="Qiu J."/>
            <person name="Olsen K.M."/>
            <person name="Qiu Y."/>
        </authorList>
    </citation>
    <scope>NUCLEOTIDE SEQUENCE</scope>
    <source>
        <strain evidence="1">KIB01</strain>
    </source>
</reference>